<comment type="caution">
    <text evidence="3">The sequence shown here is derived from an EMBL/GenBank/DDBJ whole genome shotgun (WGS) entry which is preliminary data.</text>
</comment>
<protein>
    <submittedName>
        <fullName evidence="3">Uncharacterized protein</fullName>
    </submittedName>
</protein>
<evidence type="ECO:0000313" key="3">
    <source>
        <dbReference type="EMBL" id="GFR43004.1"/>
    </source>
</evidence>
<feature type="transmembrane region" description="Helical" evidence="2">
    <location>
        <begin position="20"/>
        <end position="39"/>
    </location>
</feature>
<dbReference type="Proteomes" id="UP001054857">
    <property type="component" value="Unassembled WGS sequence"/>
</dbReference>
<evidence type="ECO:0000256" key="1">
    <source>
        <dbReference type="SAM" id="MobiDB-lite"/>
    </source>
</evidence>
<evidence type="ECO:0000313" key="4">
    <source>
        <dbReference type="Proteomes" id="UP001054857"/>
    </source>
</evidence>
<dbReference type="EMBL" id="BMAR01000004">
    <property type="protein sequence ID" value="GFR43004.1"/>
    <property type="molecule type" value="Genomic_DNA"/>
</dbReference>
<organism evidence="3 4">
    <name type="scientific">Astrephomene gubernaculifera</name>
    <dbReference type="NCBI Taxonomy" id="47775"/>
    <lineage>
        <taxon>Eukaryota</taxon>
        <taxon>Viridiplantae</taxon>
        <taxon>Chlorophyta</taxon>
        <taxon>core chlorophytes</taxon>
        <taxon>Chlorophyceae</taxon>
        <taxon>CS clade</taxon>
        <taxon>Chlamydomonadales</taxon>
        <taxon>Astrephomenaceae</taxon>
        <taxon>Astrephomene</taxon>
    </lineage>
</organism>
<gene>
    <name evidence="3" type="ORF">Agub_g4004</name>
</gene>
<keyword evidence="2" id="KW-0812">Transmembrane</keyword>
<feature type="compositionally biased region" description="Acidic residues" evidence="1">
    <location>
        <begin position="66"/>
        <end position="78"/>
    </location>
</feature>
<sequence>MAPTPFPTNEGAAPGASQDVILIVILLGVMLFFLIRNIGKFSSSGMKVSRASRKARESADETTTAGEEEEEEEEEDEGAETKED</sequence>
<name>A0AAD3DJJ2_9CHLO</name>
<proteinExistence type="predicted"/>
<reference evidence="3 4" key="1">
    <citation type="journal article" date="2021" name="Sci. Rep.">
        <title>Genome sequencing of the multicellular alga Astrephomene provides insights into convergent evolution of germ-soma differentiation.</title>
        <authorList>
            <person name="Yamashita S."/>
            <person name="Yamamoto K."/>
            <person name="Matsuzaki R."/>
            <person name="Suzuki S."/>
            <person name="Yamaguchi H."/>
            <person name="Hirooka S."/>
            <person name="Minakuchi Y."/>
            <person name="Miyagishima S."/>
            <person name="Kawachi M."/>
            <person name="Toyoda A."/>
            <person name="Nozaki H."/>
        </authorList>
    </citation>
    <scope>NUCLEOTIDE SEQUENCE [LARGE SCALE GENOMIC DNA]</scope>
    <source>
        <strain evidence="3 4">NIES-4017</strain>
    </source>
</reference>
<evidence type="ECO:0000256" key="2">
    <source>
        <dbReference type="SAM" id="Phobius"/>
    </source>
</evidence>
<accession>A0AAD3DJJ2</accession>
<keyword evidence="2" id="KW-0472">Membrane</keyword>
<feature type="region of interest" description="Disordered" evidence="1">
    <location>
        <begin position="43"/>
        <end position="84"/>
    </location>
</feature>
<keyword evidence="4" id="KW-1185">Reference proteome</keyword>
<keyword evidence="2" id="KW-1133">Transmembrane helix</keyword>
<dbReference type="AlphaFoldDB" id="A0AAD3DJJ2"/>